<dbReference type="InterPro" id="IPR001387">
    <property type="entry name" value="Cro/C1-type_HTH"/>
</dbReference>
<evidence type="ECO:0000313" key="2">
    <source>
        <dbReference type="EMBL" id="TCM62338.1"/>
    </source>
</evidence>
<name>A0A4V2QZW7_ACICA</name>
<comment type="caution">
    <text evidence="2">The sequence shown here is derived from an EMBL/GenBank/DDBJ whole genome shotgun (WGS) entry which is preliminary data.</text>
</comment>
<proteinExistence type="predicted"/>
<keyword evidence="3" id="KW-1185">Reference proteome</keyword>
<dbReference type="EMBL" id="SLVJ01000025">
    <property type="protein sequence ID" value="TCM62338.1"/>
    <property type="molecule type" value="Genomic_DNA"/>
</dbReference>
<dbReference type="InterPro" id="IPR010982">
    <property type="entry name" value="Lambda_DNA-bd_dom_sf"/>
</dbReference>
<reference evidence="2 3" key="1">
    <citation type="submission" date="2019-03" db="EMBL/GenBank/DDBJ databases">
        <title>Genomic analyses of the natural microbiome of Caenorhabditis elegans.</title>
        <authorList>
            <person name="Samuel B."/>
        </authorList>
    </citation>
    <scope>NUCLEOTIDE SEQUENCE [LARGE SCALE GENOMIC DNA]</scope>
    <source>
        <strain evidence="2 3">JUb89</strain>
    </source>
</reference>
<dbReference type="CDD" id="cd00093">
    <property type="entry name" value="HTH_XRE"/>
    <property type="match status" value="1"/>
</dbReference>
<dbReference type="SUPFAM" id="SSF47413">
    <property type="entry name" value="lambda repressor-like DNA-binding domains"/>
    <property type="match status" value="1"/>
</dbReference>
<protein>
    <recommendedName>
        <fullName evidence="1">HTH cro/C1-type domain-containing protein</fullName>
    </recommendedName>
</protein>
<gene>
    <name evidence="2" type="ORF">EC844_12566</name>
</gene>
<accession>A0A4V2QZW7</accession>
<dbReference type="PROSITE" id="PS50943">
    <property type="entry name" value="HTH_CROC1"/>
    <property type="match status" value="1"/>
</dbReference>
<organism evidence="2 3">
    <name type="scientific">Acinetobacter calcoaceticus</name>
    <dbReference type="NCBI Taxonomy" id="471"/>
    <lineage>
        <taxon>Bacteria</taxon>
        <taxon>Pseudomonadati</taxon>
        <taxon>Pseudomonadota</taxon>
        <taxon>Gammaproteobacteria</taxon>
        <taxon>Moraxellales</taxon>
        <taxon>Moraxellaceae</taxon>
        <taxon>Acinetobacter</taxon>
        <taxon>Acinetobacter calcoaceticus/baumannii complex</taxon>
    </lineage>
</organism>
<sequence length="67" mass="7565">MNKLQQMIDELLGTFTQQELERLTGVDQGSISKFKNGKIKNPSMAKGDAIRGFYFSWKQEKAPAVQS</sequence>
<evidence type="ECO:0000313" key="3">
    <source>
        <dbReference type="Proteomes" id="UP000294963"/>
    </source>
</evidence>
<dbReference type="AlphaFoldDB" id="A0A4V2QZW7"/>
<dbReference type="Proteomes" id="UP000294963">
    <property type="component" value="Unassembled WGS sequence"/>
</dbReference>
<feature type="domain" description="HTH cro/C1-type" evidence="1">
    <location>
        <begin position="16"/>
        <end position="46"/>
    </location>
</feature>
<dbReference type="Gene3D" id="1.10.260.40">
    <property type="entry name" value="lambda repressor-like DNA-binding domains"/>
    <property type="match status" value="1"/>
</dbReference>
<evidence type="ECO:0000259" key="1">
    <source>
        <dbReference type="PROSITE" id="PS50943"/>
    </source>
</evidence>
<dbReference type="GO" id="GO:0003677">
    <property type="term" value="F:DNA binding"/>
    <property type="evidence" value="ECO:0007669"/>
    <property type="project" value="InterPro"/>
</dbReference>
<dbReference type="Pfam" id="PF01381">
    <property type="entry name" value="HTH_3"/>
    <property type="match status" value="1"/>
</dbReference>